<dbReference type="Proteomes" id="UP001612915">
    <property type="component" value="Unassembled WGS sequence"/>
</dbReference>
<evidence type="ECO:0000259" key="1">
    <source>
        <dbReference type="PROSITE" id="PS51671"/>
    </source>
</evidence>
<protein>
    <submittedName>
        <fullName evidence="2">ACT domain-containing protein</fullName>
    </submittedName>
</protein>
<dbReference type="InterPro" id="IPR045865">
    <property type="entry name" value="ACT-like_dom_sf"/>
</dbReference>
<name>A0ABW8AIF5_9ACTN</name>
<feature type="domain" description="ACT" evidence="1">
    <location>
        <begin position="4"/>
        <end position="75"/>
    </location>
</feature>
<sequence>MLARVRLSVPDRPGSLGLVTSAIGASGADIAEIDVLESEGGRALDDVFVQVRDRDQLTAVCQRLDALPGVQVTGRQMPAPPITGHADLELLDHVLTAPQRGVQTLVDGAPHAFGADWAAVVEYANAEFAGVVAASTRAPEPSQVRLSSPLRLATPRVTGPRGAEYTGAALVPLGSGALGLLLVREDGPEFHRSELWRVGQVGQIVGTVLTPV</sequence>
<proteinExistence type="predicted"/>
<dbReference type="Pfam" id="PF13291">
    <property type="entry name" value="ACT_4"/>
    <property type="match status" value="1"/>
</dbReference>
<reference evidence="2 3" key="1">
    <citation type="submission" date="2024-10" db="EMBL/GenBank/DDBJ databases">
        <title>The Natural Products Discovery Center: Release of the First 8490 Sequenced Strains for Exploring Actinobacteria Biosynthetic Diversity.</title>
        <authorList>
            <person name="Kalkreuter E."/>
            <person name="Kautsar S.A."/>
            <person name="Yang D."/>
            <person name="Bader C.D."/>
            <person name="Teijaro C.N."/>
            <person name="Fluegel L."/>
            <person name="Davis C.M."/>
            <person name="Simpson J.R."/>
            <person name="Lauterbach L."/>
            <person name="Steele A.D."/>
            <person name="Gui C."/>
            <person name="Meng S."/>
            <person name="Li G."/>
            <person name="Viehrig K."/>
            <person name="Ye F."/>
            <person name="Su P."/>
            <person name="Kiefer A.F."/>
            <person name="Nichols A."/>
            <person name="Cepeda A.J."/>
            <person name="Yan W."/>
            <person name="Fan B."/>
            <person name="Jiang Y."/>
            <person name="Adhikari A."/>
            <person name="Zheng C.-J."/>
            <person name="Schuster L."/>
            <person name="Cowan T.M."/>
            <person name="Smanski M.J."/>
            <person name="Chevrette M.G."/>
            <person name="De Carvalho L.P.S."/>
            <person name="Shen B."/>
        </authorList>
    </citation>
    <scope>NUCLEOTIDE SEQUENCE [LARGE SCALE GENOMIC DNA]</scope>
    <source>
        <strain evidence="2 3">NPDC049639</strain>
    </source>
</reference>
<accession>A0ABW8AIF5</accession>
<evidence type="ECO:0000313" key="3">
    <source>
        <dbReference type="Proteomes" id="UP001612915"/>
    </source>
</evidence>
<dbReference type="InterPro" id="IPR002912">
    <property type="entry name" value="ACT_dom"/>
</dbReference>
<dbReference type="PROSITE" id="PS51671">
    <property type="entry name" value="ACT"/>
    <property type="match status" value="1"/>
</dbReference>
<dbReference type="Gene3D" id="3.30.70.260">
    <property type="match status" value="1"/>
</dbReference>
<gene>
    <name evidence="2" type="ORF">ACIB24_03640</name>
</gene>
<dbReference type="SUPFAM" id="SSF55021">
    <property type="entry name" value="ACT-like"/>
    <property type="match status" value="1"/>
</dbReference>
<dbReference type="EMBL" id="JBITLV010000001">
    <property type="protein sequence ID" value="MFI7586150.1"/>
    <property type="molecule type" value="Genomic_DNA"/>
</dbReference>
<comment type="caution">
    <text evidence="2">The sequence shown here is derived from an EMBL/GenBank/DDBJ whole genome shotgun (WGS) entry which is preliminary data.</text>
</comment>
<keyword evidence="3" id="KW-1185">Reference proteome</keyword>
<evidence type="ECO:0000313" key="2">
    <source>
        <dbReference type="EMBL" id="MFI7586150.1"/>
    </source>
</evidence>
<organism evidence="2 3">
    <name type="scientific">Spongisporangium articulatum</name>
    <dbReference type="NCBI Taxonomy" id="3362603"/>
    <lineage>
        <taxon>Bacteria</taxon>
        <taxon>Bacillati</taxon>
        <taxon>Actinomycetota</taxon>
        <taxon>Actinomycetes</taxon>
        <taxon>Kineosporiales</taxon>
        <taxon>Kineosporiaceae</taxon>
        <taxon>Spongisporangium</taxon>
    </lineage>
</organism>
<dbReference type="RefSeq" id="WP_398275289.1">
    <property type="nucleotide sequence ID" value="NZ_JBITLV010000001.1"/>
</dbReference>